<evidence type="ECO:0000256" key="5">
    <source>
        <dbReference type="ARBA" id="ARBA00022692"/>
    </source>
</evidence>
<evidence type="ECO:0000256" key="1">
    <source>
        <dbReference type="ARBA" id="ARBA00004651"/>
    </source>
</evidence>
<evidence type="ECO:0000256" key="6">
    <source>
        <dbReference type="ARBA" id="ARBA00022989"/>
    </source>
</evidence>
<evidence type="ECO:0000259" key="11">
    <source>
        <dbReference type="Pfam" id="PF16916"/>
    </source>
</evidence>
<evidence type="ECO:0000256" key="8">
    <source>
        <dbReference type="ARBA" id="ARBA00068882"/>
    </source>
</evidence>
<dbReference type="KEGG" id="pshq:F3W81_03805"/>
<organism evidence="12 13">
    <name type="scientific">Pseudooceanicola spongiae</name>
    <dbReference type="NCBI Taxonomy" id="2613965"/>
    <lineage>
        <taxon>Bacteria</taxon>
        <taxon>Pseudomonadati</taxon>
        <taxon>Pseudomonadota</taxon>
        <taxon>Alphaproteobacteria</taxon>
        <taxon>Rhodobacterales</taxon>
        <taxon>Paracoccaceae</taxon>
        <taxon>Pseudooceanicola</taxon>
    </lineage>
</organism>
<feature type="transmembrane region" description="Helical" evidence="9">
    <location>
        <begin position="92"/>
        <end position="110"/>
    </location>
</feature>
<evidence type="ECO:0000256" key="4">
    <source>
        <dbReference type="ARBA" id="ARBA00022475"/>
    </source>
</evidence>
<feature type="domain" description="Cation efflux protein cytoplasmic" evidence="11">
    <location>
        <begin position="224"/>
        <end position="301"/>
    </location>
</feature>
<dbReference type="Pfam" id="PF16916">
    <property type="entry name" value="ZT_dimer"/>
    <property type="match status" value="1"/>
</dbReference>
<dbReference type="InterPro" id="IPR050291">
    <property type="entry name" value="CDF_Transporter"/>
</dbReference>
<dbReference type="AlphaFoldDB" id="A0A7L9WJL1"/>
<feature type="transmembrane region" description="Helical" evidence="9">
    <location>
        <begin position="51"/>
        <end position="72"/>
    </location>
</feature>
<reference evidence="12 13" key="1">
    <citation type="submission" date="2019-10" db="EMBL/GenBank/DDBJ databases">
        <title>Pseudopuniceibacterium sp. HQ09 islated from Antarctica.</title>
        <authorList>
            <person name="Liao L."/>
            <person name="Su S."/>
            <person name="Chen B."/>
            <person name="Yu Y."/>
        </authorList>
    </citation>
    <scope>NUCLEOTIDE SEQUENCE [LARGE SCALE GENOMIC DNA]</scope>
    <source>
        <strain evidence="12 13">HQ09</strain>
    </source>
</reference>
<dbReference type="GO" id="GO:0015093">
    <property type="term" value="F:ferrous iron transmembrane transporter activity"/>
    <property type="evidence" value="ECO:0007669"/>
    <property type="project" value="TreeGrafter"/>
</dbReference>
<evidence type="ECO:0000256" key="3">
    <source>
        <dbReference type="ARBA" id="ARBA00022448"/>
    </source>
</evidence>
<evidence type="ECO:0000313" key="12">
    <source>
        <dbReference type="EMBL" id="QOL80024.1"/>
    </source>
</evidence>
<feature type="domain" description="Cation efflux protein transmembrane" evidence="10">
    <location>
        <begin position="28"/>
        <end position="219"/>
    </location>
</feature>
<protein>
    <recommendedName>
        <fullName evidence="8">Protein p34</fullName>
    </recommendedName>
</protein>
<dbReference type="SUPFAM" id="SSF161111">
    <property type="entry name" value="Cation efflux protein transmembrane domain-like"/>
    <property type="match status" value="1"/>
</dbReference>
<dbReference type="Pfam" id="PF01545">
    <property type="entry name" value="Cation_efflux"/>
    <property type="match status" value="1"/>
</dbReference>
<dbReference type="SUPFAM" id="SSF160240">
    <property type="entry name" value="Cation efflux protein cytoplasmic domain-like"/>
    <property type="match status" value="1"/>
</dbReference>
<comment type="subcellular location">
    <subcellularLocation>
        <location evidence="1">Cell membrane</location>
        <topology evidence="1">Multi-pass membrane protein</topology>
    </subcellularLocation>
</comment>
<evidence type="ECO:0000256" key="7">
    <source>
        <dbReference type="ARBA" id="ARBA00023136"/>
    </source>
</evidence>
<accession>A0A7L9WJL1</accession>
<dbReference type="GO" id="GO:0015341">
    <property type="term" value="F:zinc efflux antiporter activity"/>
    <property type="evidence" value="ECO:0007669"/>
    <property type="project" value="TreeGrafter"/>
</dbReference>
<name>A0A7L9WJL1_9RHOB</name>
<dbReference type="PANTHER" id="PTHR43840:SF15">
    <property type="entry name" value="MITOCHONDRIAL METAL TRANSPORTER 1-RELATED"/>
    <property type="match status" value="1"/>
</dbReference>
<comment type="similarity">
    <text evidence="2">Belongs to the cation diffusion facilitator (CDF) transporter (TC 2.A.4) family.</text>
</comment>
<dbReference type="InterPro" id="IPR002524">
    <property type="entry name" value="Cation_efflux"/>
</dbReference>
<proteinExistence type="inferred from homology"/>
<keyword evidence="5 9" id="KW-0812">Transmembrane</keyword>
<dbReference type="GO" id="GO:0006882">
    <property type="term" value="P:intracellular zinc ion homeostasis"/>
    <property type="evidence" value="ECO:0007669"/>
    <property type="project" value="TreeGrafter"/>
</dbReference>
<feature type="transmembrane region" description="Helical" evidence="9">
    <location>
        <begin position="21"/>
        <end position="45"/>
    </location>
</feature>
<dbReference type="InterPro" id="IPR058533">
    <property type="entry name" value="Cation_efflux_TM"/>
</dbReference>
<keyword evidence="3" id="KW-0813">Transport</keyword>
<dbReference type="InterPro" id="IPR027469">
    <property type="entry name" value="Cation_efflux_TMD_sf"/>
</dbReference>
<keyword evidence="4" id="KW-1003">Cell membrane</keyword>
<dbReference type="InterPro" id="IPR036837">
    <property type="entry name" value="Cation_efflux_CTD_sf"/>
</dbReference>
<dbReference type="Gene3D" id="3.30.70.1350">
    <property type="entry name" value="Cation efflux protein, cytoplasmic domain"/>
    <property type="match status" value="1"/>
</dbReference>
<gene>
    <name evidence="12" type="ORF">F3W81_03805</name>
</gene>
<dbReference type="Gene3D" id="1.20.1510.10">
    <property type="entry name" value="Cation efflux protein transmembrane domain"/>
    <property type="match status" value="1"/>
</dbReference>
<dbReference type="NCBIfam" id="TIGR01297">
    <property type="entry name" value="CDF"/>
    <property type="match status" value="1"/>
</dbReference>
<sequence length="317" mass="33253">MQGTGDKVREPCRRDIAVTTTIKLALGSLLIGALVLGLKVLAWWITGSVALLSDALESTVNIATAIAAIIAIRIASRPADANHPYGHHKAEYFSAVLEGVMIILAALLILREAYAGLANPIGVETPVLGLVLNGVATAINGAWAWVLISRGKTLKSPALVADGRHLITDVFTSGGVALGLVLAVVTGWWILDPAMAALVAVNILWSGSKVVKESLSSLMDEAVPEDTLKTVQQVIIREAGGALEAHDVRTRQAGTVTFIDFHLVVPGETTVFDAHEICDRVEAALADAVAGARITIHVEPEHKTKPTGIAVGCDPAM</sequence>
<keyword evidence="7 9" id="KW-0472">Membrane</keyword>
<evidence type="ECO:0000256" key="2">
    <source>
        <dbReference type="ARBA" id="ARBA00008114"/>
    </source>
</evidence>
<dbReference type="GO" id="GO:0015086">
    <property type="term" value="F:cadmium ion transmembrane transporter activity"/>
    <property type="evidence" value="ECO:0007669"/>
    <property type="project" value="TreeGrafter"/>
</dbReference>
<feature type="transmembrane region" description="Helical" evidence="9">
    <location>
        <begin position="130"/>
        <end position="149"/>
    </location>
</feature>
<dbReference type="Proteomes" id="UP000594118">
    <property type="component" value="Chromosome"/>
</dbReference>
<evidence type="ECO:0000256" key="9">
    <source>
        <dbReference type="SAM" id="Phobius"/>
    </source>
</evidence>
<dbReference type="FunFam" id="3.30.70.1350:FF:000002">
    <property type="entry name" value="Ferrous-iron efflux pump FieF"/>
    <property type="match status" value="1"/>
</dbReference>
<keyword evidence="6 9" id="KW-1133">Transmembrane helix</keyword>
<keyword evidence="13" id="KW-1185">Reference proteome</keyword>
<dbReference type="InterPro" id="IPR027470">
    <property type="entry name" value="Cation_efflux_CTD"/>
</dbReference>
<feature type="transmembrane region" description="Helical" evidence="9">
    <location>
        <begin position="170"/>
        <end position="191"/>
    </location>
</feature>
<dbReference type="PANTHER" id="PTHR43840">
    <property type="entry name" value="MITOCHONDRIAL METAL TRANSPORTER 1-RELATED"/>
    <property type="match status" value="1"/>
</dbReference>
<dbReference type="EMBL" id="CP045201">
    <property type="protein sequence ID" value="QOL80024.1"/>
    <property type="molecule type" value="Genomic_DNA"/>
</dbReference>
<evidence type="ECO:0000313" key="13">
    <source>
        <dbReference type="Proteomes" id="UP000594118"/>
    </source>
</evidence>
<evidence type="ECO:0000259" key="10">
    <source>
        <dbReference type="Pfam" id="PF01545"/>
    </source>
</evidence>
<dbReference type="GO" id="GO:0005886">
    <property type="term" value="C:plasma membrane"/>
    <property type="evidence" value="ECO:0007669"/>
    <property type="project" value="UniProtKB-SubCell"/>
</dbReference>